<dbReference type="Gene3D" id="1.10.8.270">
    <property type="entry name" value="putative rabgap domain of human tbc1 domain family member 14 like domains"/>
    <property type="match status" value="1"/>
</dbReference>
<evidence type="ECO:0000256" key="1">
    <source>
        <dbReference type="ARBA" id="ARBA00022468"/>
    </source>
</evidence>
<evidence type="ECO:0000313" key="5">
    <source>
        <dbReference type="Proteomes" id="UP001447188"/>
    </source>
</evidence>
<dbReference type="SMART" id="SM00164">
    <property type="entry name" value="TBC"/>
    <property type="match status" value="1"/>
</dbReference>
<dbReference type="InterPro" id="IPR035969">
    <property type="entry name" value="Rab-GAP_TBC_sf"/>
</dbReference>
<accession>A0ABR3G4C1</accession>
<feature type="compositionally biased region" description="Low complexity" evidence="2">
    <location>
        <begin position="752"/>
        <end position="785"/>
    </location>
</feature>
<feature type="region of interest" description="Disordered" evidence="2">
    <location>
        <begin position="729"/>
        <end position="800"/>
    </location>
</feature>
<keyword evidence="5" id="KW-1185">Reference proteome</keyword>
<evidence type="ECO:0000313" key="4">
    <source>
        <dbReference type="EMBL" id="KAL0630797.1"/>
    </source>
</evidence>
<dbReference type="Pfam" id="PF00566">
    <property type="entry name" value="RabGAP-TBC"/>
    <property type="match status" value="1"/>
</dbReference>
<dbReference type="PROSITE" id="PS50086">
    <property type="entry name" value="TBC_RABGAP"/>
    <property type="match status" value="1"/>
</dbReference>
<proteinExistence type="predicted"/>
<keyword evidence="1" id="KW-0343">GTPase activation</keyword>
<feature type="region of interest" description="Disordered" evidence="2">
    <location>
        <begin position="1"/>
        <end position="37"/>
    </location>
</feature>
<organism evidence="4 5">
    <name type="scientific">Discina gigas</name>
    <dbReference type="NCBI Taxonomy" id="1032678"/>
    <lineage>
        <taxon>Eukaryota</taxon>
        <taxon>Fungi</taxon>
        <taxon>Dikarya</taxon>
        <taxon>Ascomycota</taxon>
        <taxon>Pezizomycotina</taxon>
        <taxon>Pezizomycetes</taxon>
        <taxon>Pezizales</taxon>
        <taxon>Discinaceae</taxon>
        <taxon>Discina</taxon>
    </lineage>
</organism>
<dbReference type="SUPFAM" id="SSF47923">
    <property type="entry name" value="Ypt/Rab-GAP domain of gyp1p"/>
    <property type="match status" value="2"/>
</dbReference>
<feature type="domain" description="Rab-GAP TBC" evidence="3">
    <location>
        <begin position="432"/>
        <end position="662"/>
    </location>
</feature>
<evidence type="ECO:0000256" key="2">
    <source>
        <dbReference type="SAM" id="MobiDB-lite"/>
    </source>
</evidence>
<reference evidence="4 5" key="1">
    <citation type="submission" date="2024-02" db="EMBL/GenBank/DDBJ databases">
        <title>Discinaceae phylogenomics.</title>
        <authorList>
            <person name="Dirks A.C."/>
            <person name="James T.Y."/>
        </authorList>
    </citation>
    <scope>NUCLEOTIDE SEQUENCE [LARGE SCALE GENOMIC DNA]</scope>
    <source>
        <strain evidence="4 5">ACD0624</strain>
    </source>
</reference>
<dbReference type="EMBL" id="JBBBZM010000379">
    <property type="protein sequence ID" value="KAL0630797.1"/>
    <property type="molecule type" value="Genomic_DNA"/>
</dbReference>
<name>A0ABR3G4C1_9PEZI</name>
<evidence type="ECO:0000259" key="3">
    <source>
        <dbReference type="PROSITE" id="PS50086"/>
    </source>
</evidence>
<protein>
    <submittedName>
        <fullName evidence="4">GTPase activating protein</fullName>
    </submittedName>
</protein>
<dbReference type="PANTHER" id="PTHR22957:SF502">
    <property type="entry name" value="SMALL G PROTEIN SIGNALING MODULATOR 2-RELATED"/>
    <property type="match status" value="1"/>
</dbReference>
<dbReference type="InterPro" id="IPR000195">
    <property type="entry name" value="Rab-GAP-TBC_dom"/>
</dbReference>
<dbReference type="PANTHER" id="PTHR22957">
    <property type="entry name" value="TBC1 DOMAIN FAMILY MEMBER GTPASE-ACTIVATING PROTEIN"/>
    <property type="match status" value="1"/>
</dbReference>
<dbReference type="Gene3D" id="1.10.472.80">
    <property type="entry name" value="Ypt/Rab-GAP domain of gyp1p, domain 3"/>
    <property type="match status" value="1"/>
</dbReference>
<sequence length="813" mass="91840">MSSSRRGPKKFTPPASPTASYYDLSDDDDDDEEEYSTITHTATGRGVKLLYSKSKVYVHPTPSQRDNIPGFIALVQQKPPPALNPGTVVQPSPSSSLLLAWMPESALGDAYDTYVKVDLIDADTPPRQSYLVPPPPTTLYVPGTSSIGNYAFAVPVSQIFSLLIRPPNLGWWWGSVVINTRSGDSFPALFFHDSECASTIAQAKRRAKKDFDPFGEQGGLFWGGDEVLKWLRCYVRVEKSQVEPSVYLVDPSKEDLTSFINKPVMVGRPGRSSSSSAAMDPITKVWKEARWSFLEKLAGVTRFTRRTAEDILDSGAVPPQVRRLLRNPDVVNLQDEFDSARLYLARWAMGIAEQSERDQNRVVFSSRDVMELEDSAVGEFEILDVEAGSTRLDSDRRKPVTLEEWNKWLHPETGRLVLTENEVKERIFHGGVEPGAARKEIWLWLLDVYPWDSTKDERVAIMNSKRDEYVRLKGKWWDDIERRGGDEYWRDQKNRIALAAQTEKDVHRTDRTVPIFAGEDIPHPDPDSPFAEVGTNVHMEQMKDMLLTYNEYNPTLGYVQGMSDLLAPIYAVLQDDAAAFWAFVGFMERTERNFLRDQSGMKSQLDTLDHLVRLMDPKLYLHLQSAGSTNFFFFFRMLLVWYKREFLWDDVLRLWETLWTNFLSGQFHLFIALAVLERHRTVIMDHLKYFDEVLKYINELSNTIDLSSTRIRAEGLFYKFQRTVEAADRNGNFPAPATGATLKQRRRTDPGSSSSPSSASASTSASANANASANASASANANANAKGKEPEVKGPVISPELRALLSREIVKAK</sequence>
<dbReference type="Proteomes" id="UP001447188">
    <property type="component" value="Unassembled WGS sequence"/>
</dbReference>
<comment type="caution">
    <text evidence="4">The sequence shown here is derived from an EMBL/GenBank/DDBJ whole genome shotgun (WGS) entry which is preliminary data.</text>
</comment>
<gene>
    <name evidence="4" type="primary">GYP7</name>
    <name evidence="4" type="ORF">Q9L58_010350</name>
</gene>
<feature type="compositionally biased region" description="Acidic residues" evidence="2">
    <location>
        <begin position="24"/>
        <end position="35"/>
    </location>
</feature>